<protein>
    <submittedName>
        <fullName evidence="1">Uncharacterized protein</fullName>
    </submittedName>
</protein>
<name>A0ACB7SU54_HYAAI</name>
<proteinExistence type="predicted"/>
<gene>
    <name evidence="1" type="ORF">HPB50_012406</name>
</gene>
<dbReference type="Proteomes" id="UP000821845">
    <property type="component" value="Chromosome 2"/>
</dbReference>
<reference evidence="1" key="1">
    <citation type="submission" date="2020-05" db="EMBL/GenBank/DDBJ databases">
        <title>Large-scale comparative analyses of tick genomes elucidate their genetic diversity and vector capacities.</title>
        <authorList>
            <person name="Jia N."/>
            <person name="Wang J."/>
            <person name="Shi W."/>
            <person name="Du L."/>
            <person name="Sun Y."/>
            <person name="Zhan W."/>
            <person name="Jiang J."/>
            <person name="Wang Q."/>
            <person name="Zhang B."/>
            <person name="Ji P."/>
            <person name="Sakyi L.B."/>
            <person name="Cui X."/>
            <person name="Yuan T."/>
            <person name="Jiang B."/>
            <person name="Yang W."/>
            <person name="Lam T.T.-Y."/>
            <person name="Chang Q."/>
            <person name="Ding S."/>
            <person name="Wang X."/>
            <person name="Zhu J."/>
            <person name="Ruan X."/>
            <person name="Zhao L."/>
            <person name="Wei J."/>
            <person name="Que T."/>
            <person name="Du C."/>
            <person name="Cheng J."/>
            <person name="Dai P."/>
            <person name="Han X."/>
            <person name="Huang E."/>
            <person name="Gao Y."/>
            <person name="Liu J."/>
            <person name="Shao H."/>
            <person name="Ye R."/>
            <person name="Li L."/>
            <person name="Wei W."/>
            <person name="Wang X."/>
            <person name="Wang C."/>
            <person name="Yang T."/>
            <person name="Huo Q."/>
            <person name="Li W."/>
            <person name="Guo W."/>
            <person name="Chen H."/>
            <person name="Zhou L."/>
            <person name="Ni X."/>
            <person name="Tian J."/>
            <person name="Zhou Y."/>
            <person name="Sheng Y."/>
            <person name="Liu T."/>
            <person name="Pan Y."/>
            <person name="Xia L."/>
            <person name="Li J."/>
            <person name="Zhao F."/>
            <person name="Cao W."/>
        </authorList>
    </citation>
    <scope>NUCLEOTIDE SEQUENCE</scope>
    <source>
        <strain evidence="1">Hyas-2018</strain>
    </source>
</reference>
<organism evidence="1 2">
    <name type="scientific">Hyalomma asiaticum</name>
    <name type="common">Tick</name>
    <dbReference type="NCBI Taxonomy" id="266040"/>
    <lineage>
        <taxon>Eukaryota</taxon>
        <taxon>Metazoa</taxon>
        <taxon>Ecdysozoa</taxon>
        <taxon>Arthropoda</taxon>
        <taxon>Chelicerata</taxon>
        <taxon>Arachnida</taxon>
        <taxon>Acari</taxon>
        <taxon>Parasitiformes</taxon>
        <taxon>Ixodida</taxon>
        <taxon>Ixodoidea</taxon>
        <taxon>Ixodidae</taxon>
        <taxon>Hyalomminae</taxon>
        <taxon>Hyalomma</taxon>
    </lineage>
</organism>
<evidence type="ECO:0000313" key="1">
    <source>
        <dbReference type="EMBL" id="KAH6938747.1"/>
    </source>
</evidence>
<evidence type="ECO:0000313" key="2">
    <source>
        <dbReference type="Proteomes" id="UP000821845"/>
    </source>
</evidence>
<sequence>MSGSATHPDVCDVYLCRAPVQNGNSASFNLLSYFASSSRQVCGNSWDKHWLVVFDYGEDVVLICDADTDRSGELTGRKYYKKRAAVVKEPYSYIGRLGKHRIRKARIEEVMLEMCDSGQYHLTRNNCQKWAKELLRRLGIEVPQDEPDAEAVVRDVVQPAVGGTTLLVGALAVAKFILFRGRF</sequence>
<keyword evidence="2" id="KW-1185">Reference proteome</keyword>
<dbReference type="EMBL" id="CM023482">
    <property type="protein sequence ID" value="KAH6938747.1"/>
    <property type="molecule type" value="Genomic_DNA"/>
</dbReference>
<accession>A0ACB7SU54</accession>
<comment type="caution">
    <text evidence="1">The sequence shown here is derived from an EMBL/GenBank/DDBJ whole genome shotgun (WGS) entry which is preliminary data.</text>
</comment>